<sequence length="60" mass="6544">MPVVFVGHTDRNTRNQIPISTYSQMGAGHIFNRPASSLLGVSGAIDTSQTWERYAHLSAV</sequence>
<comment type="caution">
    <text evidence="1">The sequence shown here is derived from an EMBL/GenBank/DDBJ whole genome shotgun (WGS) entry which is preliminary data.</text>
</comment>
<dbReference type="AlphaFoldDB" id="A0A4Z2I6K6"/>
<evidence type="ECO:0000313" key="2">
    <source>
        <dbReference type="Proteomes" id="UP000314294"/>
    </source>
</evidence>
<gene>
    <name evidence="1" type="ORF">EYF80_016404</name>
</gene>
<organism evidence="1 2">
    <name type="scientific">Liparis tanakae</name>
    <name type="common">Tanaka's snailfish</name>
    <dbReference type="NCBI Taxonomy" id="230148"/>
    <lineage>
        <taxon>Eukaryota</taxon>
        <taxon>Metazoa</taxon>
        <taxon>Chordata</taxon>
        <taxon>Craniata</taxon>
        <taxon>Vertebrata</taxon>
        <taxon>Euteleostomi</taxon>
        <taxon>Actinopterygii</taxon>
        <taxon>Neopterygii</taxon>
        <taxon>Teleostei</taxon>
        <taxon>Neoteleostei</taxon>
        <taxon>Acanthomorphata</taxon>
        <taxon>Eupercaria</taxon>
        <taxon>Perciformes</taxon>
        <taxon>Cottioidei</taxon>
        <taxon>Cottales</taxon>
        <taxon>Liparidae</taxon>
        <taxon>Liparis</taxon>
    </lineage>
</organism>
<evidence type="ECO:0000313" key="1">
    <source>
        <dbReference type="EMBL" id="TNN73450.1"/>
    </source>
</evidence>
<reference evidence="1 2" key="1">
    <citation type="submission" date="2019-03" db="EMBL/GenBank/DDBJ databases">
        <title>First draft genome of Liparis tanakae, snailfish: a comprehensive survey of snailfish specific genes.</title>
        <authorList>
            <person name="Kim W."/>
            <person name="Song I."/>
            <person name="Jeong J.-H."/>
            <person name="Kim D."/>
            <person name="Kim S."/>
            <person name="Ryu S."/>
            <person name="Song J.Y."/>
            <person name="Lee S.K."/>
        </authorList>
    </citation>
    <scope>NUCLEOTIDE SEQUENCE [LARGE SCALE GENOMIC DNA]</scope>
    <source>
        <tissue evidence="1">Muscle</tissue>
    </source>
</reference>
<keyword evidence="2" id="KW-1185">Reference proteome</keyword>
<protein>
    <submittedName>
        <fullName evidence="1">Uncharacterized protein</fullName>
    </submittedName>
</protein>
<dbReference type="EMBL" id="SRLO01000125">
    <property type="protein sequence ID" value="TNN73450.1"/>
    <property type="molecule type" value="Genomic_DNA"/>
</dbReference>
<accession>A0A4Z2I6K6</accession>
<dbReference type="Proteomes" id="UP000314294">
    <property type="component" value="Unassembled WGS sequence"/>
</dbReference>
<proteinExistence type="predicted"/>
<name>A0A4Z2I6K6_9TELE</name>